<dbReference type="EMBL" id="CP086136">
    <property type="protein sequence ID" value="UEM10888.1"/>
    <property type="molecule type" value="Genomic_DNA"/>
</dbReference>
<reference evidence="2 3" key="2">
    <citation type="journal article" date="2022" name="Int. J. Syst. Evol. Microbiol.">
        <title>Strains of Bradyrhizobium barranii sp. nov. associated with legumes native to Canada are symbionts of soybeans and belong to different subspecies (subsp. barranii subsp. nov. and subsp. apii subsp. nov.) and symbiovars (sv. glycinearum and sv. septentrionale).</title>
        <authorList>
            <person name="Bromfield E.S.P."/>
            <person name="Cloutier S."/>
            <person name="Wasai-Hara S."/>
            <person name="Minamisawa K."/>
        </authorList>
    </citation>
    <scope>NUCLEOTIDE SEQUENCE [LARGE SCALE GENOMIC DNA]</scope>
    <source>
        <strain evidence="2 3">144S4</strain>
    </source>
</reference>
<proteinExistence type="predicted"/>
<evidence type="ECO:0000313" key="3">
    <source>
        <dbReference type="Proteomes" id="UP000664702"/>
    </source>
</evidence>
<protein>
    <submittedName>
        <fullName evidence="1">Uncharacterized protein</fullName>
    </submittedName>
</protein>
<evidence type="ECO:0000313" key="1">
    <source>
        <dbReference type="EMBL" id="MBO1867343.1"/>
    </source>
</evidence>
<dbReference type="RefSeq" id="WP_208088315.1">
    <property type="nucleotide sequence ID" value="NZ_CP086136.1"/>
</dbReference>
<dbReference type="AlphaFoldDB" id="A0A939MDQ4"/>
<name>A0A939MDQ4_9BRAD</name>
<dbReference type="EMBL" id="JAGEMI010000001">
    <property type="protein sequence ID" value="MBO1867343.1"/>
    <property type="molecule type" value="Genomic_DNA"/>
</dbReference>
<dbReference type="KEGG" id="bban:J4G43_040760"/>
<gene>
    <name evidence="2" type="ORF">J4G43_040760</name>
    <name evidence="1" type="ORF">J4G43_42615</name>
</gene>
<reference evidence="1" key="1">
    <citation type="submission" date="2021-03" db="EMBL/GenBank/DDBJ databases">
        <title>Whole Genome Sequence of Bradyrhizobium sp. Strain 144S4.</title>
        <authorList>
            <person name="Bromfield E.S.P."/>
            <person name="Cloutier S."/>
        </authorList>
    </citation>
    <scope>NUCLEOTIDE SEQUENCE [LARGE SCALE GENOMIC DNA]</scope>
    <source>
        <strain evidence="1">144S4</strain>
    </source>
</reference>
<evidence type="ECO:0000313" key="2">
    <source>
        <dbReference type="EMBL" id="UEM10888.1"/>
    </source>
</evidence>
<accession>A0A939MDQ4</accession>
<organism evidence="1">
    <name type="scientific">Bradyrhizobium barranii subsp. barranii</name>
    <dbReference type="NCBI Taxonomy" id="2823807"/>
    <lineage>
        <taxon>Bacteria</taxon>
        <taxon>Pseudomonadati</taxon>
        <taxon>Pseudomonadota</taxon>
        <taxon>Alphaproteobacteria</taxon>
        <taxon>Hyphomicrobiales</taxon>
        <taxon>Nitrobacteraceae</taxon>
        <taxon>Bradyrhizobium</taxon>
        <taxon>Bradyrhizobium barranii</taxon>
    </lineage>
</organism>
<sequence length="54" mass="5838">MARDLRYLASKLDNLRRSHEGTRISYVTSAGVESTLVAFDASGKIKALSCGPSH</sequence>
<dbReference type="Proteomes" id="UP000664702">
    <property type="component" value="Chromosome"/>
</dbReference>